<dbReference type="Pfam" id="PF00117">
    <property type="entry name" value="GATase"/>
    <property type="match status" value="1"/>
</dbReference>
<evidence type="ECO:0000259" key="1">
    <source>
        <dbReference type="Pfam" id="PF00117"/>
    </source>
</evidence>
<dbReference type="SUPFAM" id="SSF52317">
    <property type="entry name" value="Class I glutamine amidotransferase-like"/>
    <property type="match status" value="1"/>
</dbReference>
<sequence>MGKFRIGVLDLNNGAPNEGMRCIKYLVEEFFMRKELETDYEVFDVRRGDVLPRYDEFDAYISSGGPGSPLLEGTDWEKRFFSLIDDIIAHNKEHQEKIYFFGICHSFQLLVQHFGLAKITKRRSTSFGVMPTHQVVEDEPLFQGLENPFWVVDSRDYQVIQPNEDAFLSTGARILCLEKERPHVHLERAIMAIRFTPEIIGTQFHPEADAEGMHRHFQTEEKKKAVIESFGEGKLKSMLESLEDPDKIMLTESVIIPTFLETAFNHKMELV</sequence>
<keyword evidence="3" id="KW-1185">Reference proteome</keyword>
<dbReference type="Gene3D" id="3.40.50.880">
    <property type="match status" value="1"/>
</dbReference>
<dbReference type="STRING" id="649349.Lbys_1132"/>
<evidence type="ECO:0000313" key="2">
    <source>
        <dbReference type="EMBL" id="ADQ16854.1"/>
    </source>
</evidence>
<proteinExistence type="predicted"/>
<organism evidence="2 3">
    <name type="scientific">Leadbetterella byssophila (strain DSM 17132 / JCM 16389 / KACC 11308 / NBRC 106382 / 4M15)</name>
    <dbReference type="NCBI Taxonomy" id="649349"/>
    <lineage>
        <taxon>Bacteria</taxon>
        <taxon>Pseudomonadati</taxon>
        <taxon>Bacteroidota</taxon>
        <taxon>Cytophagia</taxon>
        <taxon>Cytophagales</taxon>
        <taxon>Leadbetterellaceae</taxon>
        <taxon>Leadbetterella</taxon>
    </lineage>
</organism>
<dbReference type="AlphaFoldDB" id="E4RTJ7"/>
<accession>E4RTJ7</accession>
<evidence type="ECO:0000313" key="3">
    <source>
        <dbReference type="Proteomes" id="UP000007435"/>
    </source>
</evidence>
<keyword evidence="2" id="KW-0315">Glutamine amidotransferase</keyword>
<dbReference type="eggNOG" id="COG0518">
    <property type="taxonomic scope" value="Bacteria"/>
</dbReference>
<dbReference type="InterPro" id="IPR017926">
    <property type="entry name" value="GATASE"/>
</dbReference>
<dbReference type="Proteomes" id="UP000007435">
    <property type="component" value="Chromosome"/>
</dbReference>
<dbReference type="OrthoDB" id="639921at2"/>
<feature type="domain" description="Glutamine amidotransferase" evidence="1">
    <location>
        <begin position="54"/>
        <end position="211"/>
    </location>
</feature>
<protein>
    <submittedName>
        <fullName evidence="2">Glutamine amidotransferase class-I</fullName>
    </submittedName>
</protein>
<reference key="1">
    <citation type="submission" date="2010-11" db="EMBL/GenBank/DDBJ databases">
        <title>The complete genome of Leadbetterella byssophila DSM 17132.</title>
        <authorList>
            <consortium name="US DOE Joint Genome Institute (JGI-PGF)"/>
            <person name="Lucas S."/>
            <person name="Copeland A."/>
            <person name="Lapidus A."/>
            <person name="Glavina del Rio T."/>
            <person name="Dalin E."/>
            <person name="Tice H."/>
            <person name="Bruce D."/>
            <person name="Goodwin L."/>
            <person name="Pitluck S."/>
            <person name="Kyrpides N."/>
            <person name="Mavromatis K."/>
            <person name="Ivanova N."/>
            <person name="Teshima H."/>
            <person name="Brettin T."/>
            <person name="Detter J.C."/>
            <person name="Han C."/>
            <person name="Tapia R."/>
            <person name="Land M."/>
            <person name="Hauser L."/>
            <person name="Markowitz V."/>
            <person name="Cheng J.-F."/>
            <person name="Hugenholtz P."/>
            <person name="Woyke T."/>
            <person name="Wu D."/>
            <person name="Tindall B."/>
            <person name="Pomrenke H.G."/>
            <person name="Brambilla E."/>
            <person name="Klenk H.-P."/>
            <person name="Eisen J.A."/>
        </authorList>
    </citation>
    <scope>NUCLEOTIDE SEQUENCE [LARGE SCALE GENOMIC DNA]</scope>
    <source>
        <strain>DSM 17132</strain>
    </source>
</reference>
<reference evidence="2 3" key="2">
    <citation type="journal article" date="2011" name="Stand. Genomic Sci.">
        <title>Complete genome sequence of Leadbetterella byssophila type strain (4M15).</title>
        <authorList>
            <person name="Abt B."/>
            <person name="Teshima H."/>
            <person name="Lucas S."/>
            <person name="Lapidus A."/>
            <person name="Del Rio T.G."/>
            <person name="Nolan M."/>
            <person name="Tice H."/>
            <person name="Cheng J.F."/>
            <person name="Pitluck S."/>
            <person name="Liolios K."/>
            <person name="Pagani I."/>
            <person name="Ivanova N."/>
            <person name="Mavromatis K."/>
            <person name="Pati A."/>
            <person name="Tapia R."/>
            <person name="Han C."/>
            <person name="Goodwin L."/>
            <person name="Chen A."/>
            <person name="Palaniappan K."/>
            <person name="Land M."/>
            <person name="Hauser L."/>
            <person name="Chang Y.J."/>
            <person name="Jeffries C.D."/>
            <person name="Rohde M."/>
            <person name="Goker M."/>
            <person name="Tindall B.J."/>
            <person name="Detter J.C."/>
            <person name="Woyke T."/>
            <person name="Bristow J."/>
            <person name="Eisen J.A."/>
            <person name="Markowitz V."/>
            <person name="Hugenholtz P."/>
            <person name="Klenk H.P."/>
            <person name="Kyrpides N.C."/>
        </authorList>
    </citation>
    <scope>NUCLEOTIDE SEQUENCE [LARGE SCALE GENOMIC DNA]</scope>
    <source>
        <strain evidence="3">DSM 17132 / JCM 16389 / KACC 11308 / NBRC 106382 / 4M15</strain>
    </source>
</reference>
<dbReference type="InterPro" id="IPR029062">
    <property type="entry name" value="Class_I_gatase-like"/>
</dbReference>
<dbReference type="PROSITE" id="PS51273">
    <property type="entry name" value="GATASE_TYPE_1"/>
    <property type="match status" value="1"/>
</dbReference>
<gene>
    <name evidence="2" type="ordered locus">Lbys_1132</name>
</gene>
<dbReference type="KEGG" id="lby:Lbys_1132"/>
<dbReference type="HOGENOM" id="CLU_1007788_0_0_10"/>
<dbReference type="RefSeq" id="WP_013407904.1">
    <property type="nucleotide sequence ID" value="NC_014655.1"/>
</dbReference>
<name>E4RTJ7_LEAB4</name>
<dbReference type="EMBL" id="CP002305">
    <property type="protein sequence ID" value="ADQ16854.1"/>
    <property type="molecule type" value="Genomic_DNA"/>
</dbReference>